<accession>A0A7J7DKR8</accession>
<proteinExistence type="predicted"/>
<dbReference type="Pfam" id="PF01777">
    <property type="entry name" value="Ribosomal_L27e"/>
    <property type="match status" value="1"/>
</dbReference>
<gene>
    <name evidence="1" type="ORF">HS088_TW06G01139</name>
</gene>
<keyword evidence="2" id="KW-1185">Reference proteome</keyword>
<evidence type="ECO:0000313" key="1">
    <source>
        <dbReference type="EMBL" id="KAF5746962.1"/>
    </source>
</evidence>
<evidence type="ECO:0000313" key="2">
    <source>
        <dbReference type="Proteomes" id="UP000593562"/>
    </source>
</evidence>
<sequence length="77" mass="9030">MPTRYTLDLDLKDIVTIDSLQSKDKKVSACKETKAKFEERFKTGKNSWLSDIVLLIYGGLPYECCSLFHWHFKLWEA</sequence>
<organism evidence="1 2">
    <name type="scientific">Tripterygium wilfordii</name>
    <name type="common">Thunder God vine</name>
    <dbReference type="NCBI Taxonomy" id="458696"/>
    <lineage>
        <taxon>Eukaryota</taxon>
        <taxon>Viridiplantae</taxon>
        <taxon>Streptophyta</taxon>
        <taxon>Embryophyta</taxon>
        <taxon>Tracheophyta</taxon>
        <taxon>Spermatophyta</taxon>
        <taxon>Magnoliopsida</taxon>
        <taxon>eudicotyledons</taxon>
        <taxon>Gunneridae</taxon>
        <taxon>Pentapetalae</taxon>
        <taxon>rosids</taxon>
        <taxon>fabids</taxon>
        <taxon>Celastrales</taxon>
        <taxon>Celastraceae</taxon>
        <taxon>Tripterygium</taxon>
    </lineage>
</organism>
<name>A0A7J7DKR8_TRIWF</name>
<dbReference type="GO" id="GO:0006412">
    <property type="term" value="P:translation"/>
    <property type="evidence" value="ECO:0007669"/>
    <property type="project" value="InterPro"/>
</dbReference>
<keyword evidence="1" id="KW-0687">Ribonucleoprotein</keyword>
<dbReference type="GO" id="GO:0005840">
    <property type="term" value="C:ribosome"/>
    <property type="evidence" value="ECO:0007669"/>
    <property type="project" value="UniProtKB-KW"/>
</dbReference>
<protein>
    <submittedName>
        <fullName evidence="1">60S ribosomal protein L27-like</fullName>
    </submittedName>
</protein>
<dbReference type="InParanoid" id="A0A7J7DKR8"/>
<dbReference type="PANTHER" id="PTHR10497">
    <property type="entry name" value="60S RIBOSOMAL PROTEIN L27"/>
    <property type="match status" value="1"/>
</dbReference>
<comment type="caution">
    <text evidence="1">The sequence shown here is derived from an EMBL/GenBank/DDBJ whole genome shotgun (WGS) entry which is preliminary data.</text>
</comment>
<dbReference type="InterPro" id="IPR038655">
    <property type="entry name" value="Ribosomal_eL27_sf"/>
</dbReference>
<dbReference type="GO" id="GO:0003735">
    <property type="term" value="F:structural constituent of ribosome"/>
    <property type="evidence" value="ECO:0007669"/>
    <property type="project" value="InterPro"/>
</dbReference>
<dbReference type="EMBL" id="JAAARO010000006">
    <property type="protein sequence ID" value="KAF5746962.1"/>
    <property type="molecule type" value="Genomic_DNA"/>
</dbReference>
<reference evidence="1 2" key="1">
    <citation type="journal article" date="2020" name="Nat. Commun.">
        <title>Genome of Tripterygium wilfordii and identification of cytochrome P450 involved in triptolide biosynthesis.</title>
        <authorList>
            <person name="Tu L."/>
            <person name="Su P."/>
            <person name="Zhang Z."/>
            <person name="Gao L."/>
            <person name="Wang J."/>
            <person name="Hu T."/>
            <person name="Zhou J."/>
            <person name="Zhang Y."/>
            <person name="Zhao Y."/>
            <person name="Liu Y."/>
            <person name="Song Y."/>
            <person name="Tong Y."/>
            <person name="Lu Y."/>
            <person name="Yang J."/>
            <person name="Xu C."/>
            <person name="Jia M."/>
            <person name="Peters R.J."/>
            <person name="Huang L."/>
            <person name="Gao W."/>
        </authorList>
    </citation>
    <scope>NUCLEOTIDE SEQUENCE [LARGE SCALE GENOMIC DNA]</scope>
    <source>
        <strain evidence="2">cv. XIE 37</strain>
        <tissue evidence="1">Leaf</tissue>
    </source>
</reference>
<dbReference type="Gene3D" id="2.30.30.770">
    <property type="match status" value="1"/>
</dbReference>
<keyword evidence="1" id="KW-0689">Ribosomal protein</keyword>
<dbReference type="Proteomes" id="UP000593562">
    <property type="component" value="Unassembled WGS sequence"/>
</dbReference>
<dbReference type="InterPro" id="IPR001141">
    <property type="entry name" value="Ribosomal_eL27"/>
</dbReference>
<dbReference type="AlphaFoldDB" id="A0A7J7DKR8"/>